<keyword evidence="3" id="KW-1185">Reference proteome</keyword>
<dbReference type="EMBL" id="DAKRPA010000030">
    <property type="protein sequence ID" value="DBA02484.1"/>
    <property type="molecule type" value="Genomic_DNA"/>
</dbReference>
<dbReference type="Proteomes" id="UP001146120">
    <property type="component" value="Unassembled WGS sequence"/>
</dbReference>
<feature type="region of interest" description="Disordered" evidence="1">
    <location>
        <begin position="1"/>
        <end position="36"/>
    </location>
</feature>
<feature type="compositionally biased region" description="Basic and acidic residues" evidence="1">
    <location>
        <begin position="72"/>
        <end position="85"/>
    </location>
</feature>
<gene>
    <name evidence="2" type="ORF">N0F65_010956</name>
</gene>
<reference evidence="2" key="2">
    <citation type="journal article" date="2023" name="Microbiol Resour">
        <title>Decontamination and Annotation of the Draft Genome Sequence of the Oomycete Lagenidium giganteum ARSEF 373.</title>
        <authorList>
            <person name="Morgan W.R."/>
            <person name="Tartar A."/>
        </authorList>
    </citation>
    <scope>NUCLEOTIDE SEQUENCE</scope>
    <source>
        <strain evidence="2">ARSEF 373</strain>
    </source>
</reference>
<accession>A0AAV2Z8Z0</accession>
<dbReference type="AlphaFoldDB" id="A0AAV2Z8Z0"/>
<comment type="caution">
    <text evidence="2">The sequence shown here is derived from an EMBL/GenBank/DDBJ whole genome shotgun (WGS) entry which is preliminary data.</text>
</comment>
<reference evidence="2" key="1">
    <citation type="submission" date="2022-11" db="EMBL/GenBank/DDBJ databases">
        <authorList>
            <person name="Morgan W.R."/>
            <person name="Tartar A."/>
        </authorList>
    </citation>
    <scope>NUCLEOTIDE SEQUENCE</scope>
    <source>
        <strain evidence="2">ARSEF 373</strain>
    </source>
</reference>
<evidence type="ECO:0000313" key="2">
    <source>
        <dbReference type="EMBL" id="DBA02484.1"/>
    </source>
</evidence>
<organism evidence="2 3">
    <name type="scientific">Lagenidium giganteum</name>
    <dbReference type="NCBI Taxonomy" id="4803"/>
    <lineage>
        <taxon>Eukaryota</taxon>
        <taxon>Sar</taxon>
        <taxon>Stramenopiles</taxon>
        <taxon>Oomycota</taxon>
        <taxon>Peronosporomycetes</taxon>
        <taxon>Pythiales</taxon>
        <taxon>Pythiaceae</taxon>
    </lineage>
</organism>
<proteinExistence type="predicted"/>
<name>A0AAV2Z8Z0_9STRA</name>
<protein>
    <submittedName>
        <fullName evidence="2">Uncharacterized protein</fullName>
    </submittedName>
</protein>
<evidence type="ECO:0000256" key="1">
    <source>
        <dbReference type="SAM" id="MobiDB-lite"/>
    </source>
</evidence>
<sequence length="119" mass="13465">MVSMNDSKQPSKAWRSRAAGQASRPRSGVRTRPTSGVMAVARGWSWRAWSRENLMATGTQMAEWHSRKRGRNDRNGTDSAERRGLSDRGRWMSDCVSSVCAFRERRPHCSENPETVISP</sequence>
<feature type="compositionally biased region" description="Polar residues" evidence="1">
    <location>
        <begin position="1"/>
        <end position="10"/>
    </location>
</feature>
<feature type="region of interest" description="Disordered" evidence="1">
    <location>
        <begin position="60"/>
        <end position="85"/>
    </location>
</feature>
<evidence type="ECO:0000313" key="3">
    <source>
        <dbReference type="Proteomes" id="UP001146120"/>
    </source>
</evidence>